<proteinExistence type="predicted"/>
<evidence type="ECO:0000313" key="2">
    <source>
        <dbReference type="EMBL" id="BDG08479.1"/>
    </source>
</evidence>
<name>A0ABM7X9F2_9BACT</name>
<evidence type="ECO:0000256" key="1">
    <source>
        <dbReference type="SAM" id="SignalP"/>
    </source>
</evidence>
<organism evidence="2 3">
    <name type="scientific">Anaeromyxobacter paludicola</name>
    <dbReference type="NCBI Taxonomy" id="2918171"/>
    <lineage>
        <taxon>Bacteria</taxon>
        <taxon>Pseudomonadati</taxon>
        <taxon>Myxococcota</taxon>
        <taxon>Myxococcia</taxon>
        <taxon>Myxococcales</taxon>
        <taxon>Cystobacterineae</taxon>
        <taxon>Anaeromyxobacteraceae</taxon>
        <taxon>Anaeromyxobacter</taxon>
    </lineage>
</organism>
<feature type="chain" id="PRO_5046215445" description="LPP20 lipoprotein" evidence="1">
    <location>
        <begin position="22"/>
        <end position="197"/>
    </location>
</feature>
<gene>
    <name evidence="2" type="ORF">AMPC_15920</name>
</gene>
<protein>
    <recommendedName>
        <fullName evidence="4">LPP20 lipoprotein</fullName>
    </recommendedName>
</protein>
<keyword evidence="1" id="KW-0732">Signal</keyword>
<feature type="signal peptide" evidence="1">
    <location>
        <begin position="1"/>
        <end position="21"/>
    </location>
</feature>
<dbReference type="RefSeq" id="WP_248345655.1">
    <property type="nucleotide sequence ID" value="NZ_AP025592.1"/>
</dbReference>
<evidence type="ECO:0008006" key="4">
    <source>
        <dbReference type="Google" id="ProtNLM"/>
    </source>
</evidence>
<accession>A0ABM7X9F2</accession>
<keyword evidence="3" id="KW-1185">Reference proteome</keyword>
<reference evidence="3" key="1">
    <citation type="journal article" date="2022" name="Int. J. Syst. Evol. Microbiol.">
        <title>Anaeromyxobacter oryzae sp. nov., Anaeromyxobacter diazotrophicus sp. nov. and Anaeromyxobacter paludicola sp. nov., isolated from paddy soils.</title>
        <authorList>
            <person name="Itoh H."/>
            <person name="Xu Z."/>
            <person name="Mise K."/>
            <person name="Masuda Y."/>
            <person name="Ushijima N."/>
            <person name="Hayakawa C."/>
            <person name="Shiratori Y."/>
            <person name="Senoo K."/>
        </authorList>
    </citation>
    <scope>NUCLEOTIDE SEQUENCE [LARGE SCALE GENOMIC DNA]</scope>
    <source>
        <strain evidence="3">Red630</strain>
    </source>
</reference>
<dbReference type="Proteomes" id="UP001162734">
    <property type="component" value="Chromosome"/>
</dbReference>
<evidence type="ECO:0000313" key="3">
    <source>
        <dbReference type="Proteomes" id="UP001162734"/>
    </source>
</evidence>
<dbReference type="EMBL" id="AP025592">
    <property type="protein sequence ID" value="BDG08479.1"/>
    <property type="molecule type" value="Genomic_DNA"/>
</dbReference>
<sequence length="197" mass="20973">MNRRFQLALSAGLAAVLSACAGGQKEAVREEFRECEGPLWTCFKSGPCPVAELKGNLCATGIAENIASQSLGIETASTRARVEMGAVIKSQVDGFTRATQDSLSKQGAGEDSVQKIGSMAQNVVEQTLTGVSIQRTWQNKQTKVFYALATIDPQAFASALKGMKEAKGLSDAMKQEIDRRAEGVVADWQAAKTAKAQ</sequence>
<dbReference type="PROSITE" id="PS51257">
    <property type="entry name" value="PROKAR_LIPOPROTEIN"/>
    <property type="match status" value="1"/>
</dbReference>